<evidence type="ECO:0000256" key="3">
    <source>
        <dbReference type="ARBA" id="ARBA00022729"/>
    </source>
</evidence>
<dbReference type="GO" id="GO:1904680">
    <property type="term" value="F:peptide transmembrane transporter activity"/>
    <property type="evidence" value="ECO:0007669"/>
    <property type="project" value="TreeGrafter"/>
</dbReference>
<gene>
    <name evidence="5" type="ORF">DYI37_01000</name>
</gene>
<evidence type="ECO:0000256" key="2">
    <source>
        <dbReference type="ARBA" id="ARBA00005695"/>
    </source>
</evidence>
<comment type="similarity">
    <text evidence="2">Belongs to the bacterial solute-binding protein 5 family.</text>
</comment>
<protein>
    <submittedName>
        <fullName evidence="5">ABC transporter substrate-binding protein</fullName>
    </submittedName>
</protein>
<dbReference type="PIRSF" id="PIRSF002741">
    <property type="entry name" value="MppA"/>
    <property type="match status" value="1"/>
</dbReference>
<accession>A0A371XA34</accession>
<evidence type="ECO:0000259" key="4">
    <source>
        <dbReference type="Pfam" id="PF00496"/>
    </source>
</evidence>
<dbReference type="EMBL" id="QURL01000001">
    <property type="protein sequence ID" value="RFC66079.1"/>
    <property type="molecule type" value="Genomic_DNA"/>
</dbReference>
<dbReference type="Pfam" id="PF00496">
    <property type="entry name" value="SBP_bac_5"/>
    <property type="match status" value="1"/>
</dbReference>
<dbReference type="PROSITE" id="PS51318">
    <property type="entry name" value="TAT"/>
    <property type="match status" value="1"/>
</dbReference>
<evidence type="ECO:0000313" key="6">
    <source>
        <dbReference type="Proteomes" id="UP000264310"/>
    </source>
</evidence>
<dbReference type="AlphaFoldDB" id="A0A371XA34"/>
<organism evidence="5 6">
    <name type="scientific">Fulvimarina endophytica</name>
    <dbReference type="NCBI Taxonomy" id="2293836"/>
    <lineage>
        <taxon>Bacteria</taxon>
        <taxon>Pseudomonadati</taxon>
        <taxon>Pseudomonadota</taxon>
        <taxon>Alphaproteobacteria</taxon>
        <taxon>Hyphomicrobiales</taxon>
        <taxon>Aurantimonadaceae</taxon>
        <taxon>Fulvimarina</taxon>
    </lineage>
</organism>
<dbReference type="GO" id="GO:0030288">
    <property type="term" value="C:outer membrane-bounded periplasmic space"/>
    <property type="evidence" value="ECO:0007669"/>
    <property type="project" value="TreeGrafter"/>
</dbReference>
<dbReference type="Proteomes" id="UP000264310">
    <property type="component" value="Unassembled WGS sequence"/>
</dbReference>
<keyword evidence="6" id="KW-1185">Reference proteome</keyword>
<keyword evidence="3" id="KW-0732">Signal</keyword>
<proteinExistence type="inferred from homology"/>
<dbReference type="InterPro" id="IPR006311">
    <property type="entry name" value="TAT_signal"/>
</dbReference>
<sequence>MGTALSTLSRRGFGKLVFGAAAGLALPLREALADIRTGTPLHGLSSFGELAYQAGFSQFRYANVDAHQGGQLNFAVPNWILNQSPVAFDTLNTFVLQGNAPPRIEFLYDSLMTGSLDEPDSSYCALAETVSVSEDRLTFTFELRPQARFSTGAQVTADDVVFSYETFKQKGHPSLVVALANVERVEAIDAGTVRLVMSANQNYRDALSALGIPIVPHAFFADRDLERLTDEVIPGSGQYEVGRYDFNTFIEYEKRADYWAKDLGFAKGLNHFQTLRIDFFRDRQPAFEAFRKGLIHVREEFTTKDWATGYSFPAVRRGEVIQREFPPEKQPKFQCWALNQRRSRFADANVRHAINTCFDFEWANANLLFGLRTHSPSPFQGSEFVAEGEPGEAELALLEPLRGKVPDEVFGEVWVQPVSDGSGLDRRALRRAIELFGKAGWTFTNGRMQNAQGEVFRLEFLTFGAEQERVYSKFMETLRRIGVDASIRLVDGAQYQRRINAFEFDMVLAAFGMSPTPTSEGLATLFGSETVDRPGGRNYPGMKSEAVDSLIAKVSQVQSREELVTVLRALDRVLRWRLDWLPNITAGSHRLAYWDMFGFAEQKPDYGWPIESLWWLDPEKAKALGRA</sequence>
<dbReference type="GO" id="GO:0043190">
    <property type="term" value="C:ATP-binding cassette (ABC) transporter complex"/>
    <property type="evidence" value="ECO:0007669"/>
    <property type="project" value="InterPro"/>
</dbReference>
<dbReference type="SUPFAM" id="SSF53850">
    <property type="entry name" value="Periplasmic binding protein-like II"/>
    <property type="match status" value="1"/>
</dbReference>
<dbReference type="Gene3D" id="3.40.190.10">
    <property type="entry name" value="Periplasmic binding protein-like II"/>
    <property type="match status" value="1"/>
</dbReference>
<dbReference type="InterPro" id="IPR039424">
    <property type="entry name" value="SBP_5"/>
</dbReference>
<dbReference type="PANTHER" id="PTHR30290">
    <property type="entry name" value="PERIPLASMIC BINDING COMPONENT OF ABC TRANSPORTER"/>
    <property type="match status" value="1"/>
</dbReference>
<dbReference type="PANTHER" id="PTHR30290:SF64">
    <property type="entry name" value="ABC TRANSPORTER PERIPLASMIC BINDING PROTEIN"/>
    <property type="match status" value="1"/>
</dbReference>
<dbReference type="GO" id="GO:0042884">
    <property type="term" value="P:microcin transport"/>
    <property type="evidence" value="ECO:0007669"/>
    <property type="project" value="TreeGrafter"/>
</dbReference>
<dbReference type="Gene3D" id="3.10.105.10">
    <property type="entry name" value="Dipeptide-binding Protein, Domain 3"/>
    <property type="match status" value="1"/>
</dbReference>
<feature type="domain" description="Solute-binding protein family 5" evidence="4">
    <location>
        <begin position="125"/>
        <end position="529"/>
    </location>
</feature>
<dbReference type="CDD" id="cd08497">
    <property type="entry name" value="MbnE-like"/>
    <property type="match status" value="1"/>
</dbReference>
<evidence type="ECO:0000256" key="1">
    <source>
        <dbReference type="ARBA" id="ARBA00004418"/>
    </source>
</evidence>
<evidence type="ECO:0000313" key="5">
    <source>
        <dbReference type="EMBL" id="RFC66079.1"/>
    </source>
</evidence>
<dbReference type="OrthoDB" id="9803988at2"/>
<reference evidence="5 6" key="1">
    <citation type="submission" date="2018-08" db="EMBL/GenBank/DDBJ databases">
        <title>Fulvimarina sp. 85, whole genome shotgun sequence.</title>
        <authorList>
            <person name="Tuo L."/>
        </authorList>
    </citation>
    <scope>NUCLEOTIDE SEQUENCE [LARGE SCALE GENOMIC DNA]</scope>
    <source>
        <strain evidence="5 6">85</strain>
    </source>
</reference>
<dbReference type="InterPro" id="IPR000914">
    <property type="entry name" value="SBP_5_dom"/>
</dbReference>
<dbReference type="GO" id="GO:0015833">
    <property type="term" value="P:peptide transport"/>
    <property type="evidence" value="ECO:0007669"/>
    <property type="project" value="TreeGrafter"/>
</dbReference>
<dbReference type="InterPro" id="IPR030678">
    <property type="entry name" value="Peptide/Ni-bd"/>
</dbReference>
<dbReference type="RefSeq" id="WP_116681330.1">
    <property type="nucleotide sequence ID" value="NZ_QURL01000001.1"/>
</dbReference>
<comment type="subcellular location">
    <subcellularLocation>
        <location evidence="1">Periplasm</location>
    </subcellularLocation>
</comment>
<name>A0A371XA34_9HYPH</name>
<comment type="caution">
    <text evidence="5">The sequence shown here is derived from an EMBL/GenBank/DDBJ whole genome shotgun (WGS) entry which is preliminary data.</text>
</comment>